<feature type="transmembrane region" description="Helical" evidence="1">
    <location>
        <begin position="145"/>
        <end position="167"/>
    </location>
</feature>
<evidence type="ECO:0008006" key="4">
    <source>
        <dbReference type="Google" id="ProtNLM"/>
    </source>
</evidence>
<feature type="transmembrane region" description="Helical" evidence="1">
    <location>
        <begin position="334"/>
        <end position="351"/>
    </location>
</feature>
<name>A0A078B2N9_STYLE</name>
<evidence type="ECO:0000256" key="1">
    <source>
        <dbReference type="SAM" id="Phobius"/>
    </source>
</evidence>
<keyword evidence="3" id="KW-1185">Reference proteome</keyword>
<keyword evidence="1" id="KW-1133">Transmembrane helix</keyword>
<reference evidence="2 3" key="1">
    <citation type="submission" date="2014-06" db="EMBL/GenBank/DDBJ databases">
        <authorList>
            <person name="Swart Estienne"/>
        </authorList>
    </citation>
    <scope>NUCLEOTIDE SEQUENCE [LARGE SCALE GENOMIC DNA]</scope>
    <source>
        <strain evidence="2 3">130c</strain>
    </source>
</reference>
<dbReference type="InParanoid" id="A0A078B2N9"/>
<accession>A0A078B2N9</accession>
<feature type="transmembrane region" description="Helical" evidence="1">
    <location>
        <begin position="81"/>
        <end position="99"/>
    </location>
</feature>
<evidence type="ECO:0000313" key="2">
    <source>
        <dbReference type="EMBL" id="CDW88744.1"/>
    </source>
</evidence>
<sequence>MAEFIKDQLIQMTEVLGSNLSQDSFRNAELGQQPLSLAGKQLKSLQIIILETAKAVSSANSTAAQTKITESIREMLFTMRLVSLICNFWTIVLSVLVIYKLADQIIKAKKNRDKKRKRLYFTSILFVSLILVLSILNQLCLQFPNYVGIFDLSMECYTLLSLIFFFWQWRESIALYIEKNFVQPLLSNQDKLLEKKLLQQHTHNHSVSNQQYAHEVAERARNSIKQNPNDNTSMEQVKSEFYTAVLSKVKDIKLLSSFKFSTVSFGDNLNKQERAQKVARLEKFLRFSTVIVFALEIIFTITDLIDSASERKEVKKGESTKQIQSELDNFGLDIVQIVLTLITIYLLYVYQKLTDKIAKRDDPFSNANVLGLIIFMVVIQKYIIESVLTSMLAEEEFFTQSLLVTFRQTFFAIEILFVQIPLRHNFSIEHVET</sequence>
<keyword evidence="1" id="KW-0812">Transmembrane</keyword>
<evidence type="ECO:0000313" key="3">
    <source>
        <dbReference type="Proteomes" id="UP000039865"/>
    </source>
</evidence>
<protein>
    <recommendedName>
        <fullName evidence="4">Transmembrane protein</fullName>
    </recommendedName>
</protein>
<feature type="transmembrane region" description="Helical" evidence="1">
    <location>
        <begin position="284"/>
        <end position="305"/>
    </location>
</feature>
<dbReference type="EMBL" id="CCKQ01016864">
    <property type="protein sequence ID" value="CDW88744.1"/>
    <property type="molecule type" value="Genomic_DNA"/>
</dbReference>
<gene>
    <name evidence="2" type="primary">Contig10856.g11598</name>
    <name evidence="2" type="ORF">STYLEM_17868</name>
</gene>
<feature type="transmembrane region" description="Helical" evidence="1">
    <location>
        <begin position="363"/>
        <end position="384"/>
    </location>
</feature>
<dbReference type="AlphaFoldDB" id="A0A078B2N9"/>
<dbReference type="Proteomes" id="UP000039865">
    <property type="component" value="Unassembled WGS sequence"/>
</dbReference>
<keyword evidence="1" id="KW-0472">Membrane</keyword>
<organism evidence="2 3">
    <name type="scientific">Stylonychia lemnae</name>
    <name type="common">Ciliate</name>
    <dbReference type="NCBI Taxonomy" id="5949"/>
    <lineage>
        <taxon>Eukaryota</taxon>
        <taxon>Sar</taxon>
        <taxon>Alveolata</taxon>
        <taxon>Ciliophora</taxon>
        <taxon>Intramacronucleata</taxon>
        <taxon>Spirotrichea</taxon>
        <taxon>Stichotrichia</taxon>
        <taxon>Sporadotrichida</taxon>
        <taxon>Oxytrichidae</taxon>
        <taxon>Stylonychinae</taxon>
        <taxon>Stylonychia</taxon>
    </lineage>
</organism>
<feature type="transmembrane region" description="Helical" evidence="1">
    <location>
        <begin position="119"/>
        <end position="139"/>
    </location>
</feature>
<proteinExistence type="predicted"/>